<evidence type="ECO:0000313" key="3">
    <source>
        <dbReference type="Proteomes" id="UP000250218"/>
    </source>
</evidence>
<keyword evidence="3" id="KW-1185">Reference proteome</keyword>
<dbReference type="RefSeq" id="WP_033179038.1">
    <property type="nucleotide sequence ID" value="NZ_CP030140.1"/>
</dbReference>
<name>A0A2Z4NCQ3_9BACT</name>
<keyword evidence="1" id="KW-0812">Transmembrane</keyword>
<feature type="transmembrane region" description="Helical" evidence="1">
    <location>
        <begin position="176"/>
        <end position="200"/>
    </location>
</feature>
<feature type="transmembrane region" description="Helical" evidence="1">
    <location>
        <begin position="46"/>
        <end position="67"/>
    </location>
</feature>
<evidence type="ECO:0000313" key="2">
    <source>
        <dbReference type="EMBL" id="AWX69348.1"/>
    </source>
</evidence>
<feature type="transmembrane region" description="Helical" evidence="1">
    <location>
        <begin position="248"/>
        <end position="268"/>
    </location>
</feature>
<keyword evidence="1" id="KW-1133">Transmembrane helix</keyword>
<proteinExistence type="predicted"/>
<dbReference type="EMBL" id="CP030140">
    <property type="protein sequence ID" value="AWX69348.1"/>
    <property type="molecule type" value="Genomic_DNA"/>
</dbReference>
<dbReference type="KEGG" id="mane:DP065_01080"/>
<reference evidence="3" key="1">
    <citation type="submission" date="2018-06" db="EMBL/GenBank/DDBJ databases">
        <title>Complete genome sequences of Mycoplasma anatis, M. anseris and M. cloacale type strains.</title>
        <authorList>
            <person name="Grozner D."/>
            <person name="Forro B."/>
            <person name="Sulyok K.M."/>
            <person name="Marton S."/>
            <person name="Kreizinger Z."/>
            <person name="Banyai K."/>
            <person name="Gyuranecz M."/>
        </authorList>
    </citation>
    <scope>NUCLEOTIDE SEQUENCE [LARGE SCALE GENOMIC DNA]</scope>
    <source>
        <strain evidence="3">ATCC 49234</strain>
    </source>
</reference>
<protein>
    <submittedName>
        <fullName evidence="2">Uncharacterized protein</fullName>
    </submittedName>
</protein>
<dbReference type="AlphaFoldDB" id="A0A2Z4NCQ3"/>
<evidence type="ECO:0000256" key="1">
    <source>
        <dbReference type="SAM" id="Phobius"/>
    </source>
</evidence>
<accession>A0A2Z4NCQ3</accession>
<dbReference type="Proteomes" id="UP000250218">
    <property type="component" value="Chromosome"/>
</dbReference>
<feature type="transmembrane region" description="Helical" evidence="1">
    <location>
        <begin position="12"/>
        <end position="34"/>
    </location>
</feature>
<feature type="transmembrane region" description="Helical" evidence="1">
    <location>
        <begin position="140"/>
        <end position="164"/>
    </location>
</feature>
<organism evidence="2 3">
    <name type="scientific">[Mycoplasma] anseris</name>
    <dbReference type="NCBI Taxonomy" id="92400"/>
    <lineage>
        <taxon>Bacteria</taxon>
        <taxon>Bacillati</taxon>
        <taxon>Mycoplasmatota</taxon>
        <taxon>Mycoplasmoidales</taxon>
        <taxon>Metamycoplasmataceae</taxon>
        <taxon>Metamycoplasma</taxon>
    </lineage>
</organism>
<sequence>MTKKLFKDRYIINRIWIFVLKFFVPVLINLYYVFEFYDSEKSYSRIFITSIVFFIFDLAMLIAVLVLSFRQARNYQWANGLEQKSTTKWNHYIFERRLARKNETKMNIFYSKQMSETWNKNIEMNKPSEVKNKKGIDIIYIYYLFVSSLISLIISVISLIAHYGEIKNYLNLTYGKIVFCFIIGMCIYFLLITIINGIILQVNRSKNSLRINNQDLLNSKASKQNLKDYVLLDAISYLPKNRETFFRYINIHTVLFSFFWIMVSYLIFDPIAYFSSRQYRLLKTYKNFEDPKITILSPSKELIFKLKEARFKNIEIKEQEITITFDKEHVEYPKLIKLIYQEKNLHIITNDKYFKTIYEIALEEVYQSSLEQTNCLIETQNILEWQKENYLDKKYSRKEEKKKELEEIING</sequence>
<gene>
    <name evidence="2" type="ORF">DP065_01080</name>
</gene>
<keyword evidence="1" id="KW-0472">Membrane</keyword>